<organism evidence="1 2">
    <name type="scientific">Aphis glycines</name>
    <name type="common">Soybean aphid</name>
    <dbReference type="NCBI Taxonomy" id="307491"/>
    <lineage>
        <taxon>Eukaryota</taxon>
        <taxon>Metazoa</taxon>
        <taxon>Ecdysozoa</taxon>
        <taxon>Arthropoda</taxon>
        <taxon>Hexapoda</taxon>
        <taxon>Insecta</taxon>
        <taxon>Pterygota</taxon>
        <taxon>Neoptera</taxon>
        <taxon>Paraneoptera</taxon>
        <taxon>Hemiptera</taxon>
        <taxon>Sternorrhyncha</taxon>
        <taxon>Aphidomorpha</taxon>
        <taxon>Aphidoidea</taxon>
        <taxon>Aphididae</taxon>
        <taxon>Aphidini</taxon>
        <taxon>Aphis</taxon>
        <taxon>Aphis</taxon>
    </lineage>
</organism>
<gene>
    <name evidence="1" type="ORF">AGLY_006307</name>
</gene>
<keyword evidence="2" id="KW-1185">Reference proteome</keyword>
<name>A0A6G0TQS7_APHGL</name>
<protein>
    <submittedName>
        <fullName evidence="1">Uncharacterized protein</fullName>
    </submittedName>
</protein>
<dbReference type="OrthoDB" id="7397510at2759"/>
<dbReference type="Proteomes" id="UP000475862">
    <property type="component" value="Unassembled WGS sequence"/>
</dbReference>
<sequence>MEMKTNFYGVVLRVMYRSGDNIIKKDQKSLVTITFISSVRRCKVDYYDQTQMPYFTNNPFYFRFTPKLKIEWPIYTPIDSSYIRDSTVLKSSFGIFGTLGSVIFDESNMSNRITINNEKTKFTLKKTSFVSTLRFSNYNVILTIGRDCSGGSGGSVGLWVWSSRCLVCSGNHGLPAVVPPTHVLQWLPKQSPNKLIEQILLLLLITLRSQPPTTSLGLFFRVIVESNWADKNTPQYYNNSLLAIPNIFRFFRYISLQDQMGCFNKFTRQKTLKRRSLPKLSTQDEDGCGPGASLGTGLTHGHPQHCSGSATFEPIPHDHDFCERVTINLLKQFALKLHSILVGGLD</sequence>
<dbReference type="EMBL" id="VYZN01000018">
    <property type="protein sequence ID" value="KAE9537284.1"/>
    <property type="molecule type" value="Genomic_DNA"/>
</dbReference>
<accession>A0A6G0TQS7</accession>
<evidence type="ECO:0000313" key="2">
    <source>
        <dbReference type="Proteomes" id="UP000475862"/>
    </source>
</evidence>
<proteinExistence type="predicted"/>
<comment type="caution">
    <text evidence="1">The sequence shown here is derived from an EMBL/GenBank/DDBJ whole genome shotgun (WGS) entry which is preliminary data.</text>
</comment>
<reference evidence="1 2" key="1">
    <citation type="submission" date="2019-08" db="EMBL/GenBank/DDBJ databases">
        <title>The genome of the soybean aphid Biotype 1, its phylome, world population structure and adaptation to the North American continent.</title>
        <authorList>
            <person name="Giordano R."/>
            <person name="Donthu R.K."/>
            <person name="Hernandez A.G."/>
            <person name="Wright C.L."/>
            <person name="Zimin A.V."/>
        </authorList>
    </citation>
    <scope>NUCLEOTIDE SEQUENCE [LARGE SCALE GENOMIC DNA]</scope>
    <source>
        <tissue evidence="1">Whole aphids</tissue>
    </source>
</reference>
<dbReference type="AlphaFoldDB" id="A0A6G0TQS7"/>
<evidence type="ECO:0000313" key="1">
    <source>
        <dbReference type="EMBL" id="KAE9537284.1"/>
    </source>
</evidence>